<dbReference type="AlphaFoldDB" id="A0A2B7X3F5"/>
<dbReference type="OrthoDB" id="10525252at2759"/>
<sequence>MVNRQEKLKLIDFDIAQTDVFATPDAGVPEAQFFLSVSRRLDHLDITGTSNGQSTFNMCKTKFRDIADTPGTFKWGIVHA</sequence>
<organism evidence="1 2">
    <name type="scientific">Helicocarpus griseus UAMH5409</name>
    <dbReference type="NCBI Taxonomy" id="1447875"/>
    <lineage>
        <taxon>Eukaryota</taxon>
        <taxon>Fungi</taxon>
        <taxon>Dikarya</taxon>
        <taxon>Ascomycota</taxon>
        <taxon>Pezizomycotina</taxon>
        <taxon>Eurotiomycetes</taxon>
        <taxon>Eurotiomycetidae</taxon>
        <taxon>Onygenales</taxon>
        <taxon>Ajellomycetaceae</taxon>
        <taxon>Helicocarpus</taxon>
    </lineage>
</organism>
<dbReference type="STRING" id="1447875.A0A2B7X3F5"/>
<evidence type="ECO:0000313" key="2">
    <source>
        <dbReference type="Proteomes" id="UP000223968"/>
    </source>
</evidence>
<protein>
    <submittedName>
        <fullName evidence="1">Uncharacterized protein</fullName>
    </submittedName>
</protein>
<evidence type="ECO:0000313" key="1">
    <source>
        <dbReference type="EMBL" id="PGH03311.1"/>
    </source>
</evidence>
<comment type="caution">
    <text evidence="1">The sequence shown here is derived from an EMBL/GenBank/DDBJ whole genome shotgun (WGS) entry which is preliminary data.</text>
</comment>
<dbReference type="EMBL" id="PDNB01000149">
    <property type="protein sequence ID" value="PGH03311.1"/>
    <property type="molecule type" value="Genomic_DNA"/>
</dbReference>
<dbReference type="Proteomes" id="UP000223968">
    <property type="component" value="Unassembled WGS sequence"/>
</dbReference>
<reference evidence="1 2" key="1">
    <citation type="submission" date="2017-10" db="EMBL/GenBank/DDBJ databases">
        <title>Comparative genomics in systemic dimorphic fungi from Ajellomycetaceae.</title>
        <authorList>
            <person name="Munoz J.F."/>
            <person name="Mcewen J.G."/>
            <person name="Clay O.K."/>
            <person name="Cuomo C.A."/>
        </authorList>
    </citation>
    <scope>NUCLEOTIDE SEQUENCE [LARGE SCALE GENOMIC DNA]</scope>
    <source>
        <strain evidence="1 2">UAMH5409</strain>
    </source>
</reference>
<keyword evidence="2" id="KW-1185">Reference proteome</keyword>
<accession>A0A2B7X3F5</accession>
<gene>
    <name evidence="1" type="ORF">AJ79_07389</name>
</gene>
<proteinExistence type="predicted"/>
<name>A0A2B7X3F5_9EURO</name>